<evidence type="ECO:0000313" key="3">
    <source>
        <dbReference type="Proteomes" id="UP001152320"/>
    </source>
</evidence>
<sequence>MLVDLKGEVASSSNESAAIFQKFEEKSLGLFSNFDQFIDDARSSNETFKYWDTFIYLIQKVENLVRADRDGDWALHLQAVQALLPIFAAFDSTNYLRWCSLYLEDMYKLPDTAPGVYQAFIAGKFVVKRTHGKFNAVGADMALEQTINRSQKSASGIIGNTMKKKFVAIWELIYHEMLAISNLFRELSGVRSSLSEERVISKTEIATGEQKVQAIIATIERNENPFQLVPDQVKLHNILTQEVMSDDIRSQLLSVMEIGTKAYETLRKERFVEKSVRFSSTIHRTNLKTFLSIRKPEKENIGKSSGKKKGRRPNEALN</sequence>
<dbReference type="OrthoDB" id="7237786at2759"/>
<gene>
    <name evidence="2" type="ORF">HOLleu_16589</name>
</gene>
<dbReference type="AlphaFoldDB" id="A0A9Q1C6A0"/>
<feature type="region of interest" description="Disordered" evidence="1">
    <location>
        <begin position="294"/>
        <end position="318"/>
    </location>
</feature>
<dbReference type="EMBL" id="JAIZAY010000007">
    <property type="protein sequence ID" value="KAJ8039008.1"/>
    <property type="molecule type" value="Genomic_DNA"/>
</dbReference>
<evidence type="ECO:0000256" key="1">
    <source>
        <dbReference type="SAM" id="MobiDB-lite"/>
    </source>
</evidence>
<protein>
    <submittedName>
        <fullName evidence="2">Uncharacterized protein</fullName>
    </submittedName>
</protein>
<comment type="caution">
    <text evidence="2">The sequence shown here is derived from an EMBL/GenBank/DDBJ whole genome shotgun (WGS) entry which is preliminary data.</text>
</comment>
<keyword evidence="3" id="KW-1185">Reference proteome</keyword>
<dbReference type="PANTHER" id="PTHR47018:SF3">
    <property type="entry name" value="MYCBP-ASSOCIATED PROTEIN"/>
    <property type="match status" value="1"/>
</dbReference>
<name>A0A9Q1C6A0_HOLLE</name>
<dbReference type="PANTHER" id="PTHR47018">
    <property type="entry name" value="CXC DOMAIN-CONTAINING PROTEIN-RELATED"/>
    <property type="match status" value="1"/>
</dbReference>
<accession>A0A9Q1C6A0</accession>
<evidence type="ECO:0000313" key="2">
    <source>
        <dbReference type="EMBL" id="KAJ8039008.1"/>
    </source>
</evidence>
<proteinExistence type="predicted"/>
<reference evidence="2" key="1">
    <citation type="submission" date="2021-10" db="EMBL/GenBank/DDBJ databases">
        <title>Tropical sea cucumber genome reveals ecological adaptation and Cuvierian tubules defense mechanism.</title>
        <authorList>
            <person name="Chen T."/>
        </authorList>
    </citation>
    <scope>NUCLEOTIDE SEQUENCE</scope>
    <source>
        <strain evidence="2">Nanhai2018</strain>
        <tissue evidence="2">Muscle</tissue>
    </source>
</reference>
<dbReference type="Proteomes" id="UP001152320">
    <property type="component" value="Chromosome 7"/>
</dbReference>
<organism evidence="2 3">
    <name type="scientific">Holothuria leucospilota</name>
    <name type="common">Black long sea cucumber</name>
    <name type="synonym">Mertensiothuria leucospilota</name>
    <dbReference type="NCBI Taxonomy" id="206669"/>
    <lineage>
        <taxon>Eukaryota</taxon>
        <taxon>Metazoa</taxon>
        <taxon>Echinodermata</taxon>
        <taxon>Eleutherozoa</taxon>
        <taxon>Echinozoa</taxon>
        <taxon>Holothuroidea</taxon>
        <taxon>Aspidochirotacea</taxon>
        <taxon>Aspidochirotida</taxon>
        <taxon>Holothuriidae</taxon>
        <taxon>Holothuria</taxon>
    </lineage>
</organism>